<protein>
    <submittedName>
        <fullName evidence="2">Uncharacterized protein</fullName>
    </submittedName>
</protein>
<organism evidence="2 3">
    <name type="scientific">Dyella japonica DSM 16301</name>
    <dbReference type="NCBI Taxonomy" id="1440762"/>
    <lineage>
        <taxon>Bacteria</taxon>
        <taxon>Pseudomonadati</taxon>
        <taxon>Pseudomonadota</taxon>
        <taxon>Gammaproteobacteria</taxon>
        <taxon>Lysobacterales</taxon>
        <taxon>Rhodanobacteraceae</taxon>
        <taxon>Dyella</taxon>
    </lineage>
</organism>
<reference evidence="2 3" key="1">
    <citation type="journal article" date="2015" name="Antonie Van Leeuwenhoek">
        <title>A phylogenomic and molecular marker based taxonomic framework for the order Xanthomonadales: proposal to transfer the families Algiphilaceae and Solimonadaceae to the order Nevskiales ord. nov. and to create a new family within the order Xanthomonadales, the family Rhodanobacteraceae fam. nov., containing the genus Rhodanobacter and its closest relatives.</title>
        <authorList>
            <person name="Naushad S."/>
            <person name="Adeolu M."/>
            <person name="Wong S."/>
            <person name="Sohail M."/>
            <person name="Schellhorn H.E."/>
            <person name="Gupta R.S."/>
        </authorList>
    </citation>
    <scope>NUCLEOTIDE SEQUENCE [LARGE SCALE GENOMIC DNA]</scope>
    <source>
        <strain evidence="2 3">DSM 16301</strain>
    </source>
</reference>
<evidence type="ECO:0000256" key="1">
    <source>
        <dbReference type="SAM" id="SignalP"/>
    </source>
</evidence>
<evidence type="ECO:0000313" key="2">
    <source>
        <dbReference type="EMBL" id="KLD63468.1"/>
    </source>
</evidence>
<keyword evidence="1" id="KW-0732">Signal</keyword>
<dbReference type="AlphaFoldDB" id="A0A0G9H1M3"/>
<dbReference type="STRING" id="1440762.Y882_11935"/>
<evidence type="ECO:0000313" key="3">
    <source>
        <dbReference type="Proteomes" id="UP000035481"/>
    </source>
</evidence>
<feature type="signal peptide" evidence="1">
    <location>
        <begin position="1"/>
        <end position="18"/>
    </location>
</feature>
<sequence>MQKRVRMALSFLAAIAIAAVSAAAGFYFGFYQGIDIGGKTMGDMAGIHEAHRALSEVDSSMAALGQSDLSLSQRQLALHMRTSLTQLGTLSRIGAYLQCSDKDRRALAAAANYVAAHPDPALIGPDPSVEKGVKFCESYQGGRGVTITYVATGQE</sequence>
<accession>A0A0G9H1M3</accession>
<name>A0A0G9H1M3_9GAMM</name>
<dbReference type="Proteomes" id="UP000035481">
    <property type="component" value="Unassembled WGS sequence"/>
</dbReference>
<comment type="caution">
    <text evidence="2">The sequence shown here is derived from an EMBL/GenBank/DDBJ whole genome shotgun (WGS) entry which is preliminary data.</text>
</comment>
<dbReference type="OrthoDB" id="143459at135614"/>
<dbReference type="EMBL" id="JPLA01000028">
    <property type="protein sequence ID" value="KLD63468.1"/>
    <property type="molecule type" value="Genomic_DNA"/>
</dbReference>
<feature type="chain" id="PRO_5002576216" evidence="1">
    <location>
        <begin position="19"/>
        <end position="155"/>
    </location>
</feature>
<gene>
    <name evidence="2" type="ORF">Y882_11935</name>
</gene>
<dbReference type="RefSeq" id="WP_046972085.1">
    <property type="nucleotide sequence ID" value="NZ_JPLA01000028.1"/>
</dbReference>
<proteinExistence type="predicted"/>
<dbReference type="PATRIC" id="fig|1440762.4.peg.1887"/>